<dbReference type="PANTHER" id="PTHR33732">
    <property type="entry name" value="REF/SRPP-LIKE PROTEIN OS05G0151300/LOC_OS05G05940"/>
    <property type="match status" value="1"/>
</dbReference>
<dbReference type="Pfam" id="PF05755">
    <property type="entry name" value="REF"/>
    <property type="match status" value="2"/>
</dbReference>
<name>A0A8S0SIA6_OLEEU</name>
<proteinExistence type="inferred from homology"/>
<dbReference type="InterPro" id="IPR008802">
    <property type="entry name" value="REF"/>
</dbReference>
<evidence type="ECO:0000256" key="1">
    <source>
        <dbReference type="ARBA" id="ARBA00009737"/>
    </source>
</evidence>
<protein>
    <submittedName>
        <fullName evidence="2">Uncharacterized protein</fullName>
    </submittedName>
</protein>
<keyword evidence="3" id="KW-1185">Reference proteome</keyword>
<reference evidence="2 3" key="1">
    <citation type="submission" date="2019-12" db="EMBL/GenBank/DDBJ databases">
        <authorList>
            <person name="Alioto T."/>
            <person name="Alioto T."/>
            <person name="Gomez Garrido J."/>
        </authorList>
    </citation>
    <scope>NUCLEOTIDE SEQUENCE [LARGE SCALE GENOMIC DNA]</scope>
</reference>
<dbReference type="Proteomes" id="UP000594638">
    <property type="component" value="Unassembled WGS sequence"/>
</dbReference>
<organism evidence="2 3">
    <name type="scientific">Olea europaea subsp. europaea</name>
    <dbReference type="NCBI Taxonomy" id="158383"/>
    <lineage>
        <taxon>Eukaryota</taxon>
        <taxon>Viridiplantae</taxon>
        <taxon>Streptophyta</taxon>
        <taxon>Embryophyta</taxon>
        <taxon>Tracheophyta</taxon>
        <taxon>Spermatophyta</taxon>
        <taxon>Magnoliopsida</taxon>
        <taxon>eudicotyledons</taxon>
        <taxon>Gunneridae</taxon>
        <taxon>Pentapetalae</taxon>
        <taxon>asterids</taxon>
        <taxon>lamiids</taxon>
        <taxon>Lamiales</taxon>
        <taxon>Oleaceae</taxon>
        <taxon>Oleeae</taxon>
        <taxon>Olea</taxon>
    </lineage>
</organism>
<gene>
    <name evidence="2" type="ORF">OLEA9_A044581</name>
</gene>
<comment type="similarity">
    <text evidence="1">Belongs to the REF/SRPP family.</text>
</comment>
<evidence type="ECO:0000313" key="3">
    <source>
        <dbReference type="Proteomes" id="UP000594638"/>
    </source>
</evidence>
<sequence>MDETKEQRMKRLEFVQVAAFDAVSFAAKVYNYTKDKSGPLKPGIQTVEGTVKTVVGPVYDRYHGVPVEFLKFVDRKVDESMNMVQSHVPAVLKQVSTQAFSTAQKAPVAARSVMTVAEHLAVSTWCSLNRLPLFPQVAKVVVPTASYYTEKYNQSVQLSAENGYKVASYLPLVPTEKIAKAFSVDKTEPVVLTGGAVEAN</sequence>
<dbReference type="OrthoDB" id="1905464at2759"/>
<dbReference type="Gramene" id="OE9A044581T2">
    <property type="protein sequence ID" value="OE9A044581C2"/>
    <property type="gene ID" value="OE9A044581"/>
</dbReference>
<dbReference type="AlphaFoldDB" id="A0A8S0SIA6"/>
<comment type="caution">
    <text evidence="2">The sequence shown here is derived from an EMBL/GenBank/DDBJ whole genome shotgun (WGS) entry which is preliminary data.</text>
</comment>
<evidence type="ECO:0000313" key="2">
    <source>
        <dbReference type="EMBL" id="CAA2992361.1"/>
    </source>
</evidence>
<dbReference type="PANTHER" id="PTHR33732:SF9">
    <property type="entry name" value="REF_SRPP-LIKE PROTEIN OS05G0151300_LOC_OS05G05940"/>
    <property type="match status" value="1"/>
</dbReference>
<dbReference type="EMBL" id="CACTIH010005435">
    <property type="protein sequence ID" value="CAA2992361.1"/>
    <property type="molecule type" value="Genomic_DNA"/>
</dbReference>
<accession>A0A8S0SIA6</accession>